<dbReference type="Proteomes" id="UP000799753">
    <property type="component" value="Unassembled WGS sequence"/>
</dbReference>
<dbReference type="CDD" id="cd01709">
    <property type="entry name" value="RT_like_1"/>
    <property type="match status" value="1"/>
</dbReference>
<dbReference type="AlphaFoldDB" id="A0A6A6SHQ4"/>
<protein>
    <submittedName>
        <fullName evidence="2">Uncharacterized protein</fullName>
    </submittedName>
</protein>
<gene>
    <name evidence="2" type="ORF">P280DRAFT_464681</name>
</gene>
<dbReference type="PANTHER" id="PTHR37015">
    <property type="entry name" value="REVERSE TRANSCRIPTASE DOMAIN-CONTAINING PROTEIN"/>
    <property type="match status" value="1"/>
</dbReference>
<keyword evidence="3" id="KW-1185">Reference proteome</keyword>
<feature type="region of interest" description="Disordered" evidence="1">
    <location>
        <begin position="396"/>
        <end position="421"/>
    </location>
</feature>
<evidence type="ECO:0000313" key="2">
    <source>
        <dbReference type="EMBL" id="KAF2646461.1"/>
    </source>
</evidence>
<dbReference type="OrthoDB" id="74545at2759"/>
<dbReference type="PANTHER" id="PTHR37015:SF2">
    <property type="entry name" value="REVERSE TRANSCRIPTASE DOMAIN-CONTAINING PROTEIN"/>
    <property type="match status" value="1"/>
</dbReference>
<proteinExistence type="predicted"/>
<name>A0A6A6SHQ4_9PLEO</name>
<organism evidence="2 3">
    <name type="scientific">Massarina eburnea CBS 473.64</name>
    <dbReference type="NCBI Taxonomy" id="1395130"/>
    <lineage>
        <taxon>Eukaryota</taxon>
        <taxon>Fungi</taxon>
        <taxon>Dikarya</taxon>
        <taxon>Ascomycota</taxon>
        <taxon>Pezizomycotina</taxon>
        <taxon>Dothideomycetes</taxon>
        <taxon>Pleosporomycetidae</taxon>
        <taxon>Pleosporales</taxon>
        <taxon>Massarineae</taxon>
        <taxon>Massarinaceae</taxon>
        <taxon>Massarina</taxon>
    </lineage>
</organism>
<sequence>MAAPVLSTLHHVTERKLNKLAHHREKFEADKKAILAKAASASNPRAGVEALLEGFELHGITPKSDDIFLENMERFVHQAKHDLSVSPTLLRDWQLKLEHELDVASVKYEYAALFGKLVIEWINEPNPAASTIGGYSESNSSGVSVKSDSFDATGRKEMYEQRREWEGYAFIERKVDQAKIAAYLDDIFGVTMQAKKVKKTPLRNLQDSMKAVMDFKSDLQTPKRKLDRHDKLIVAPEVRFTVDKLKSCIRGLLQMDFFDGKKREALADLSSQPAVLTELVDVLNMDLDDLDHWTWDPSPVPLNMRRQLNGKYRVYMDEETHQAILLHFIGKTWAVALKQAFNAFYHSGAWLQTPYRPIGQMARQRRDYFIPATTSDTVRNFRRRQYQEEYFMTQLPGSAFDDRPDYDAEGQNEPSSPLKTPHATKQALLRLVTTEMLLNTKVYGDFLVIQSDFKWFGPSLPHDTISAVLKFFGVPGKWLRFFKKFLEAPVAFAQDGPGAEAQVRKCGIPMSHVLSDALSETVLFCLDFAVNKRTKGANIHRFHDDLWIWGQEATCQQAWDAMQEFTAIMGLQLKEEKTGSALIVANKANARDLPATLPRGQIKWGFLTLDADAGRWVIDRSQVDEHISELRRQLEACRSVMAWVQAWNSYVSRFFATNFGQPANCFGRQHNDMIIDTFAYIQRSLFVDTGTANATDHLRGMLKDRFGTDDSVPDGFFYFPVEFGGLGLRNPLIDAFATYKKSLKSSSERIDRAFEEEQEEYEKLKESWDNGDTKPSIQSRAAYKRMKSSVFPKEDSATDTEADEAFMTLDEFTSYREDVSAHLHRAYTNLLEAPTEEYVAASSDFLSAIRNNSSTAVDLDTPYWRWVFSLYAGDMKQKFGGHGLQLGERDMLPVGLVDVLKSEKVRWEG</sequence>
<accession>A0A6A6SHQ4</accession>
<reference evidence="2" key="1">
    <citation type="journal article" date="2020" name="Stud. Mycol.">
        <title>101 Dothideomycetes genomes: a test case for predicting lifestyles and emergence of pathogens.</title>
        <authorList>
            <person name="Haridas S."/>
            <person name="Albert R."/>
            <person name="Binder M."/>
            <person name="Bloem J."/>
            <person name="Labutti K."/>
            <person name="Salamov A."/>
            <person name="Andreopoulos B."/>
            <person name="Baker S."/>
            <person name="Barry K."/>
            <person name="Bills G."/>
            <person name="Bluhm B."/>
            <person name="Cannon C."/>
            <person name="Castanera R."/>
            <person name="Culley D."/>
            <person name="Daum C."/>
            <person name="Ezra D."/>
            <person name="Gonzalez J."/>
            <person name="Henrissat B."/>
            <person name="Kuo A."/>
            <person name="Liang C."/>
            <person name="Lipzen A."/>
            <person name="Lutzoni F."/>
            <person name="Magnuson J."/>
            <person name="Mondo S."/>
            <person name="Nolan M."/>
            <person name="Ohm R."/>
            <person name="Pangilinan J."/>
            <person name="Park H.-J."/>
            <person name="Ramirez L."/>
            <person name="Alfaro M."/>
            <person name="Sun H."/>
            <person name="Tritt A."/>
            <person name="Yoshinaga Y."/>
            <person name="Zwiers L.-H."/>
            <person name="Turgeon B."/>
            <person name="Goodwin S."/>
            <person name="Spatafora J."/>
            <person name="Crous P."/>
            <person name="Grigoriev I."/>
        </authorList>
    </citation>
    <scope>NUCLEOTIDE SEQUENCE</scope>
    <source>
        <strain evidence="2">CBS 473.64</strain>
    </source>
</reference>
<evidence type="ECO:0000256" key="1">
    <source>
        <dbReference type="SAM" id="MobiDB-lite"/>
    </source>
</evidence>
<evidence type="ECO:0000313" key="3">
    <source>
        <dbReference type="Proteomes" id="UP000799753"/>
    </source>
</evidence>
<dbReference type="EMBL" id="MU006776">
    <property type="protein sequence ID" value="KAF2646461.1"/>
    <property type="molecule type" value="Genomic_DNA"/>
</dbReference>